<feature type="domain" description="HNH endonuclease 5" evidence="1">
    <location>
        <begin position="5"/>
        <end position="54"/>
    </location>
</feature>
<evidence type="ECO:0000313" key="3">
    <source>
        <dbReference type="Proteomes" id="UP000014040"/>
    </source>
</evidence>
<reference evidence="2 3" key="1">
    <citation type="submission" date="2012-12" db="EMBL/GenBank/DDBJ databases">
        <title>The Genome Sequence of Bacillus cereus VD021.</title>
        <authorList>
            <consortium name="The Broad Institute Genome Sequencing Platform"/>
            <consortium name="The Broad Institute Genome Sequencing Center for Infectious Disease"/>
            <person name="Feldgarden M."/>
            <person name="Van der Auwera G.A."/>
            <person name="Mahillon J."/>
            <person name="Duprez V."/>
            <person name="Timmery S."/>
            <person name="Mattelet C."/>
            <person name="Dierick K."/>
            <person name="Sun M."/>
            <person name="Yu Z."/>
            <person name="Zhu L."/>
            <person name="Hu X."/>
            <person name="Shank E.B."/>
            <person name="Swiecicka I."/>
            <person name="Hansen B.M."/>
            <person name="Andrup L."/>
            <person name="Walker B."/>
            <person name="Young S.K."/>
            <person name="Zeng Q."/>
            <person name="Gargeya S."/>
            <person name="Fitzgerald M."/>
            <person name="Haas B."/>
            <person name="Abouelleil A."/>
            <person name="Alvarado L."/>
            <person name="Arachchi H.M."/>
            <person name="Berlin A.M."/>
            <person name="Chapman S.B."/>
            <person name="Dewar J."/>
            <person name="Goldberg J."/>
            <person name="Griggs A."/>
            <person name="Gujja S."/>
            <person name="Hansen M."/>
            <person name="Howarth C."/>
            <person name="Imamovic A."/>
            <person name="Larimer J."/>
            <person name="McCowan C."/>
            <person name="Murphy C."/>
            <person name="Neiman D."/>
            <person name="Pearson M."/>
            <person name="Priest M."/>
            <person name="Roberts A."/>
            <person name="Saif S."/>
            <person name="Shea T."/>
            <person name="Sisk P."/>
            <person name="Sykes S."/>
            <person name="Wortman J."/>
            <person name="Nusbaum C."/>
            <person name="Birren B."/>
        </authorList>
    </citation>
    <scope>NUCLEOTIDE SEQUENCE [LARGE SCALE GENOMIC DNA]</scope>
    <source>
        <strain evidence="2 3">VD021</strain>
    </source>
</reference>
<comment type="caution">
    <text evidence="2">The sequence shown here is derived from an EMBL/GenBank/DDBJ whole genome shotgun (WGS) entry which is preliminary data.</text>
</comment>
<dbReference type="InterPro" id="IPR029471">
    <property type="entry name" value="HNH_5"/>
</dbReference>
<proteinExistence type="predicted"/>
<organism evidence="2 3">
    <name type="scientific">Bacillus cereus VD021</name>
    <dbReference type="NCBI Taxonomy" id="1053224"/>
    <lineage>
        <taxon>Bacteria</taxon>
        <taxon>Bacillati</taxon>
        <taxon>Bacillota</taxon>
        <taxon>Bacilli</taxon>
        <taxon>Bacillales</taxon>
        <taxon>Bacillaceae</taxon>
        <taxon>Bacillus</taxon>
        <taxon>Bacillus cereus group</taxon>
    </lineage>
</organism>
<evidence type="ECO:0000259" key="1">
    <source>
        <dbReference type="Pfam" id="PF14279"/>
    </source>
</evidence>
<gene>
    <name evidence="2" type="ORF">IIC_04794</name>
</gene>
<name>R8HC00_BACCE</name>
<sequence length="298" mass="33974">MAERCIFCRGMKEDFNIEHVFPDGIGGHFTINRVCISCNSRLGSQVDHHLTNHILMVMLRNQYNIRGKKGALPPVVKYGELANDREQKVHFSTNSDGIIDAVRFLPKKEIMEEKNGDMRILISGDETDERAHRKSVNTLLKRKNLPEMTHEEYKDSLQSEQITSPINTTLSIDFSQYIRTIAKIAYEMTWHWLGDSYIDDPQAAIIRDYIQSGNLDNKHLFFKGAGMLKDEIKNKLAPELHLARLEINPSSIVCSVFISDTFSGEFIMSLNPSIYTPNFKTAALTNDIISGDVDEEFE</sequence>
<protein>
    <recommendedName>
        <fullName evidence="1">HNH endonuclease 5 domain-containing protein</fullName>
    </recommendedName>
</protein>
<dbReference type="PATRIC" id="fig|1053224.3.peg.4842"/>
<dbReference type="RefSeq" id="WP_016102828.1">
    <property type="nucleotide sequence ID" value="NZ_KB976282.1"/>
</dbReference>
<dbReference type="HOGENOM" id="CLU_929426_0_0_9"/>
<evidence type="ECO:0000313" key="2">
    <source>
        <dbReference type="EMBL" id="EOO70352.1"/>
    </source>
</evidence>
<dbReference type="EMBL" id="AHES01000055">
    <property type="protein sequence ID" value="EOO70352.1"/>
    <property type="molecule type" value="Genomic_DNA"/>
</dbReference>
<dbReference type="Proteomes" id="UP000014040">
    <property type="component" value="Unassembled WGS sequence"/>
</dbReference>
<accession>R8HC00</accession>
<dbReference type="Pfam" id="PF14279">
    <property type="entry name" value="HNH_5"/>
    <property type="match status" value="1"/>
</dbReference>
<dbReference type="AlphaFoldDB" id="R8HC00"/>